<dbReference type="PANTHER" id="PTHR30576">
    <property type="entry name" value="COLANIC BIOSYNTHESIS UDP-GLUCOSE LIPID CARRIER TRANSFERASE"/>
    <property type="match status" value="1"/>
</dbReference>
<evidence type="ECO:0000256" key="1">
    <source>
        <dbReference type="ARBA" id="ARBA00004236"/>
    </source>
</evidence>
<keyword evidence="6 9" id="KW-1133">Transmembrane helix</keyword>
<dbReference type="GO" id="GO:0000271">
    <property type="term" value="P:polysaccharide biosynthetic process"/>
    <property type="evidence" value="ECO:0007669"/>
    <property type="project" value="UniProtKB-KW"/>
</dbReference>
<evidence type="ECO:0000256" key="2">
    <source>
        <dbReference type="ARBA" id="ARBA00006464"/>
    </source>
</evidence>
<dbReference type="GO" id="GO:0005886">
    <property type="term" value="C:plasma membrane"/>
    <property type="evidence" value="ECO:0007669"/>
    <property type="project" value="UniProtKB-SubCell"/>
</dbReference>
<evidence type="ECO:0000259" key="10">
    <source>
        <dbReference type="Pfam" id="PF02397"/>
    </source>
</evidence>
<keyword evidence="3" id="KW-1003">Cell membrane</keyword>
<dbReference type="Pfam" id="PF02397">
    <property type="entry name" value="Bac_transf"/>
    <property type="match status" value="1"/>
</dbReference>
<dbReference type="InterPro" id="IPR003362">
    <property type="entry name" value="Bact_transf"/>
</dbReference>
<evidence type="ECO:0000256" key="6">
    <source>
        <dbReference type="ARBA" id="ARBA00022989"/>
    </source>
</evidence>
<dbReference type="EMBL" id="JACIGO010000003">
    <property type="protein sequence ID" value="MBB4290798.1"/>
    <property type="molecule type" value="Genomic_DNA"/>
</dbReference>
<evidence type="ECO:0000256" key="9">
    <source>
        <dbReference type="SAM" id="Phobius"/>
    </source>
</evidence>
<evidence type="ECO:0000256" key="3">
    <source>
        <dbReference type="ARBA" id="ARBA00022475"/>
    </source>
</evidence>
<evidence type="ECO:0000256" key="5">
    <source>
        <dbReference type="ARBA" id="ARBA00022692"/>
    </source>
</evidence>
<keyword evidence="5 9" id="KW-0812">Transmembrane</keyword>
<dbReference type="Proteomes" id="UP000538507">
    <property type="component" value="Unassembled WGS sequence"/>
</dbReference>
<evidence type="ECO:0000313" key="12">
    <source>
        <dbReference type="Proteomes" id="UP000538507"/>
    </source>
</evidence>
<name>A0AAE2MK09_RHILE</name>
<gene>
    <name evidence="11" type="ORF">GGE16_002857</name>
</gene>
<comment type="subcellular location">
    <subcellularLocation>
        <location evidence="1">Cell membrane</location>
    </subcellularLocation>
</comment>
<keyword evidence="4" id="KW-0808">Transferase</keyword>
<comment type="caution">
    <text evidence="11">The sequence shown here is derived from an EMBL/GenBank/DDBJ whole genome shotgun (WGS) entry which is preliminary data.</text>
</comment>
<dbReference type="GO" id="GO:0016780">
    <property type="term" value="F:phosphotransferase activity, for other substituted phosphate groups"/>
    <property type="evidence" value="ECO:0007669"/>
    <property type="project" value="TreeGrafter"/>
</dbReference>
<evidence type="ECO:0000256" key="7">
    <source>
        <dbReference type="ARBA" id="ARBA00023136"/>
    </source>
</evidence>
<keyword evidence="7 9" id="KW-0472">Membrane</keyword>
<sequence length="218" mass="24151">MAGKNQRINVTQPWRDFAGARQDRHPFNSSQSHTISRILKRALDILIAASLLLLLSPLLLSVAVIVPLSDGGAIFNSRRRIGYKGKEFGCLKFRTVRSAAAVNGHVTVIGDVLERSNLEKLPQLINVLLGHMSLVGPQAITKEELPRYGEHADAYLSVRPGLTGHWQNSGRSDISSQNRVSLDVDYLSKWTLARDFVIIAKTVFGLLSRHALLPRQDL</sequence>
<feature type="domain" description="Bacterial sugar transferase" evidence="10">
    <location>
        <begin position="40"/>
        <end position="206"/>
    </location>
</feature>
<accession>A0AAE2MK09</accession>
<protein>
    <submittedName>
        <fullName evidence="11">Exopolysaccharide production protein ExoY</fullName>
    </submittedName>
</protein>
<evidence type="ECO:0000313" key="11">
    <source>
        <dbReference type="EMBL" id="MBB4290798.1"/>
    </source>
</evidence>
<evidence type="ECO:0000256" key="8">
    <source>
        <dbReference type="ARBA" id="ARBA00023169"/>
    </source>
</evidence>
<proteinExistence type="inferred from homology"/>
<dbReference type="AlphaFoldDB" id="A0AAE2MK09"/>
<feature type="transmembrane region" description="Helical" evidence="9">
    <location>
        <begin position="45"/>
        <end position="68"/>
    </location>
</feature>
<comment type="similarity">
    <text evidence="2">Belongs to the bacterial sugar transferase family.</text>
</comment>
<organism evidence="11 12">
    <name type="scientific">Rhizobium leguminosarum</name>
    <dbReference type="NCBI Taxonomy" id="384"/>
    <lineage>
        <taxon>Bacteria</taxon>
        <taxon>Pseudomonadati</taxon>
        <taxon>Pseudomonadota</taxon>
        <taxon>Alphaproteobacteria</taxon>
        <taxon>Hyphomicrobiales</taxon>
        <taxon>Rhizobiaceae</taxon>
        <taxon>Rhizobium/Agrobacterium group</taxon>
        <taxon>Rhizobium</taxon>
    </lineage>
</organism>
<dbReference type="RefSeq" id="WP_183607735.1">
    <property type="nucleotide sequence ID" value="NZ_JACHAZ010000001.1"/>
</dbReference>
<keyword evidence="8" id="KW-0270">Exopolysaccharide synthesis</keyword>
<dbReference type="PANTHER" id="PTHR30576:SF4">
    <property type="entry name" value="UNDECAPRENYL-PHOSPHATE GALACTOSE PHOSPHOTRANSFERASE"/>
    <property type="match status" value="1"/>
</dbReference>
<evidence type="ECO:0000256" key="4">
    <source>
        <dbReference type="ARBA" id="ARBA00022679"/>
    </source>
</evidence>
<reference evidence="11 12" key="1">
    <citation type="submission" date="2020-08" db="EMBL/GenBank/DDBJ databases">
        <title>Genomic Encyclopedia of Type Strains, Phase IV (KMG-V): Genome sequencing to study the core and pangenomes of soil and plant-associated prokaryotes.</title>
        <authorList>
            <person name="Whitman W."/>
        </authorList>
    </citation>
    <scope>NUCLEOTIDE SEQUENCE [LARGE SCALE GENOMIC DNA]</scope>
    <source>
        <strain evidence="11 12">SEMIA 415</strain>
    </source>
</reference>